<dbReference type="InterPro" id="IPR013525">
    <property type="entry name" value="ABC2_TM"/>
</dbReference>
<dbReference type="GO" id="GO:0005886">
    <property type="term" value="C:plasma membrane"/>
    <property type="evidence" value="ECO:0007669"/>
    <property type="project" value="UniProtKB-SubCell"/>
</dbReference>
<evidence type="ECO:0000313" key="11">
    <source>
        <dbReference type="EMBL" id="RHF86099.1"/>
    </source>
</evidence>
<feature type="domain" description="ABC transmembrane type-2" evidence="10">
    <location>
        <begin position="35"/>
        <end position="254"/>
    </location>
</feature>
<evidence type="ECO:0000259" key="10">
    <source>
        <dbReference type="PROSITE" id="PS51012"/>
    </source>
</evidence>
<dbReference type="AlphaFoldDB" id="A0A414QZ87"/>
<dbReference type="PANTHER" id="PTHR30413">
    <property type="entry name" value="INNER MEMBRANE TRANSPORT PERMEASE"/>
    <property type="match status" value="1"/>
</dbReference>
<comment type="similarity">
    <text evidence="2 9">Belongs to the ABC-2 integral membrane protein family.</text>
</comment>
<dbReference type="PROSITE" id="PS51012">
    <property type="entry name" value="ABC_TM2"/>
    <property type="match status" value="1"/>
</dbReference>
<dbReference type="Proteomes" id="UP000284579">
    <property type="component" value="Unassembled WGS sequence"/>
</dbReference>
<feature type="transmembrane region" description="Helical" evidence="9">
    <location>
        <begin position="232"/>
        <end position="251"/>
    </location>
</feature>
<feature type="transmembrane region" description="Helical" evidence="9">
    <location>
        <begin position="68"/>
        <end position="92"/>
    </location>
</feature>
<feature type="transmembrane region" description="Helical" evidence="9">
    <location>
        <begin position="175"/>
        <end position="194"/>
    </location>
</feature>
<evidence type="ECO:0000256" key="1">
    <source>
        <dbReference type="ARBA" id="ARBA00004429"/>
    </source>
</evidence>
<reference evidence="11 12" key="1">
    <citation type="submission" date="2018-08" db="EMBL/GenBank/DDBJ databases">
        <title>A genome reference for cultivated species of the human gut microbiota.</title>
        <authorList>
            <person name="Zou Y."/>
            <person name="Xue W."/>
            <person name="Luo G."/>
        </authorList>
    </citation>
    <scope>NUCLEOTIDE SEQUENCE [LARGE SCALE GENOMIC DNA]</scope>
    <source>
        <strain evidence="11 12">AM23-3</strain>
    </source>
</reference>
<sequence>MSVTRDRINTFFRYKDLLRELVVRDVKLKYRRSFLGYVWSILNPLLIMLVMTLVFSQMFQRGIENFPVYLLTGQALFDFMNNATHMSMYSVLDNGALIKKIYVPKYIFTLSKVTSSLIDLIFSMGALILVMLITRTPFSPYFLLFPLVVIPLYIFVCGMGFFLSAANVFFRDIQYIYNAITVAWMYVTPMFYPIDLLPDGLRKLVEYCNPMYYYIQFFRDLVLYRHFTTPRIFVGCWVMAFIMLTIGLGVFKKTQDNFILYI</sequence>
<organism evidence="11 12">
    <name type="scientific">Coprococcus comes</name>
    <dbReference type="NCBI Taxonomy" id="410072"/>
    <lineage>
        <taxon>Bacteria</taxon>
        <taxon>Bacillati</taxon>
        <taxon>Bacillota</taxon>
        <taxon>Clostridia</taxon>
        <taxon>Lachnospirales</taxon>
        <taxon>Lachnospiraceae</taxon>
        <taxon>Coprococcus</taxon>
    </lineage>
</organism>
<evidence type="ECO:0000256" key="6">
    <source>
        <dbReference type="ARBA" id="ARBA00022692"/>
    </source>
</evidence>
<evidence type="ECO:0000256" key="4">
    <source>
        <dbReference type="ARBA" id="ARBA00022475"/>
    </source>
</evidence>
<keyword evidence="6 9" id="KW-0812">Transmembrane</keyword>
<comment type="caution">
    <text evidence="11">The sequence shown here is derived from an EMBL/GenBank/DDBJ whole genome shotgun (WGS) entry which is preliminary data.</text>
</comment>
<evidence type="ECO:0000256" key="2">
    <source>
        <dbReference type="ARBA" id="ARBA00007783"/>
    </source>
</evidence>
<keyword evidence="7 9" id="KW-1133">Transmembrane helix</keyword>
<feature type="transmembrane region" description="Helical" evidence="9">
    <location>
        <begin position="140"/>
        <end position="163"/>
    </location>
</feature>
<dbReference type="GO" id="GO:0015920">
    <property type="term" value="P:lipopolysaccharide transport"/>
    <property type="evidence" value="ECO:0007669"/>
    <property type="project" value="TreeGrafter"/>
</dbReference>
<feature type="transmembrane region" description="Helical" evidence="9">
    <location>
        <begin position="34"/>
        <end position="56"/>
    </location>
</feature>
<dbReference type="InterPro" id="IPR047817">
    <property type="entry name" value="ABC2_TM_bact-type"/>
</dbReference>
<evidence type="ECO:0000256" key="8">
    <source>
        <dbReference type="ARBA" id="ARBA00023136"/>
    </source>
</evidence>
<gene>
    <name evidence="11" type="ORF">DW656_02235</name>
</gene>
<dbReference type="EMBL" id="QRHO01000001">
    <property type="protein sequence ID" value="RHF86099.1"/>
    <property type="molecule type" value="Genomic_DNA"/>
</dbReference>
<dbReference type="PANTHER" id="PTHR30413:SF8">
    <property type="entry name" value="TRANSPORT PERMEASE PROTEIN"/>
    <property type="match status" value="1"/>
</dbReference>
<protein>
    <recommendedName>
        <fullName evidence="9">Transport permease protein</fullName>
    </recommendedName>
</protein>
<proteinExistence type="inferred from homology"/>
<comment type="subcellular location">
    <subcellularLocation>
        <location evidence="1">Cell inner membrane</location>
        <topology evidence="1">Multi-pass membrane protein</topology>
    </subcellularLocation>
    <subcellularLocation>
        <location evidence="9">Cell membrane</location>
        <topology evidence="9">Multi-pass membrane protein</topology>
    </subcellularLocation>
</comment>
<dbReference type="Pfam" id="PF01061">
    <property type="entry name" value="ABC2_membrane"/>
    <property type="match status" value="1"/>
</dbReference>
<evidence type="ECO:0000256" key="5">
    <source>
        <dbReference type="ARBA" id="ARBA00022519"/>
    </source>
</evidence>
<name>A0A414QZ87_9FIRM</name>
<keyword evidence="5" id="KW-0997">Cell inner membrane</keyword>
<evidence type="ECO:0000256" key="3">
    <source>
        <dbReference type="ARBA" id="ARBA00022448"/>
    </source>
</evidence>
<dbReference type="GO" id="GO:0140359">
    <property type="term" value="F:ABC-type transporter activity"/>
    <property type="evidence" value="ECO:0007669"/>
    <property type="project" value="InterPro"/>
</dbReference>
<evidence type="ECO:0000313" key="12">
    <source>
        <dbReference type="Proteomes" id="UP000284579"/>
    </source>
</evidence>
<accession>A0A414QZ87</accession>
<evidence type="ECO:0000256" key="9">
    <source>
        <dbReference type="RuleBase" id="RU361157"/>
    </source>
</evidence>
<keyword evidence="3 9" id="KW-0813">Transport</keyword>
<evidence type="ECO:0000256" key="7">
    <source>
        <dbReference type="ARBA" id="ARBA00022989"/>
    </source>
</evidence>
<dbReference type="RefSeq" id="WP_118198477.1">
    <property type="nucleotide sequence ID" value="NZ_JADNLX010000008.1"/>
</dbReference>
<keyword evidence="8 9" id="KW-0472">Membrane</keyword>
<keyword evidence="4 9" id="KW-1003">Cell membrane</keyword>
<feature type="transmembrane region" description="Helical" evidence="9">
    <location>
        <begin position="113"/>
        <end position="134"/>
    </location>
</feature>